<dbReference type="InterPro" id="IPR038422">
    <property type="entry name" value="Cut8/Sts1_sf"/>
</dbReference>
<proteinExistence type="inferred from homology"/>
<dbReference type="VEuPathDB" id="FungiDB:PV08_11984"/>
<evidence type="ECO:0000313" key="11">
    <source>
        <dbReference type="EMBL" id="KIW09883.1"/>
    </source>
</evidence>
<evidence type="ECO:0000256" key="7">
    <source>
        <dbReference type="ARBA" id="ARBA00023242"/>
    </source>
</evidence>
<dbReference type="STRING" id="91928.A0A0D2AT35"/>
<keyword evidence="5 9" id="KW-0963">Cytoplasm</keyword>
<dbReference type="GeneID" id="27339067"/>
<evidence type="ECO:0000256" key="9">
    <source>
        <dbReference type="RuleBase" id="RU368013"/>
    </source>
</evidence>
<dbReference type="HOGENOM" id="CLU_033658_0_0_1"/>
<evidence type="ECO:0000313" key="12">
    <source>
        <dbReference type="Proteomes" id="UP000053328"/>
    </source>
</evidence>
<dbReference type="OrthoDB" id="10061064at2759"/>
<comment type="subcellular location">
    <subcellularLocation>
        <location evidence="9">Cytoplasm</location>
    </subcellularLocation>
    <subcellularLocation>
        <location evidence="9">Nucleus</location>
    </subcellularLocation>
</comment>
<sequence>MNSLATPPIPPHFHEHTRLSPGRSMSSTAPSRKRKASPSPDRDDEMTTSPSIPNARLPQPVTPSTRKRVRSNLAGRPLSVDRLLETLDKDSLKTVLKTLCDRNPGLREEIVQVSPRPSIQSTLQVLRQYYDRLMQSFPLGPNPRSDYAYDRVRPQWHDLLEALTDFTPHFLPPNEQQSSVSLEYLHGVTNIIHDLPEWDNISYNLAKQNAYEEISRAWAAVIKEASKRGGGIQLQYNGWEVKLRAHNDKSGGRLREAYEALVDALGWLKPTPQPTQQQSIRQQLFSNTYGAEQSAVRTGNW</sequence>
<dbReference type="GO" id="GO:0031144">
    <property type="term" value="P:proteasome localization"/>
    <property type="evidence" value="ECO:0007669"/>
    <property type="project" value="UniProtKB-UniRule"/>
</dbReference>
<evidence type="ECO:0000256" key="8">
    <source>
        <dbReference type="ARBA" id="ARBA00025651"/>
    </source>
</evidence>
<comment type="function">
    <text evidence="8 9">Involved in ubiquitin-mediated protein degradation. Regulatory factor in the ubiquitin/proteasome pathway that controls the turnover of proteasome substrates. Targets proteasomes to the nucleus and facilitates the degradation of nuclear proteins.</text>
</comment>
<accession>A0A0D2AT35</accession>
<evidence type="ECO:0000256" key="6">
    <source>
        <dbReference type="ARBA" id="ARBA00022927"/>
    </source>
</evidence>
<dbReference type="RefSeq" id="XP_016230099.1">
    <property type="nucleotide sequence ID" value="XM_016386291.1"/>
</dbReference>
<dbReference type="EMBL" id="KN847502">
    <property type="protein sequence ID" value="KIW09883.1"/>
    <property type="molecule type" value="Genomic_DNA"/>
</dbReference>
<keyword evidence="12" id="KW-1185">Reference proteome</keyword>
<organism evidence="11 12">
    <name type="scientific">Exophiala spinifera</name>
    <dbReference type="NCBI Taxonomy" id="91928"/>
    <lineage>
        <taxon>Eukaryota</taxon>
        <taxon>Fungi</taxon>
        <taxon>Dikarya</taxon>
        <taxon>Ascomycota</taxon>
        <taxon>Pezizomycotina</taxon>
        <taxon>Eurotiomycetes</taxon>
        <taxon>Chaetothyriomycetidae</taxon>
        <taxon>Chaetothyriales</taxon>
        <taxon>Herpotrichiellaceae</taxon>
        <taxon>Exophiala</taxon>
    </lineage>
</organism>
<dbReference type="GO" id="GO:0005737">
    <property type="term" value="C:cytoplasm"/>
    <property type="evidence" value="ECO:0007669"/>
    <property type="project" value="UniProtKB-SubCell"/>
</dbReference>
<dbReference type="InterPro" id="IPR013868">
    <property type="entry name" value="Cut8/Sts1_fam"/>
</dbReference>
<comment type="similarity">
    <text evidence="1 9">Belongs to the cut8/STS1 family.</text>
</comment>
<dbReference type="Proteomes" id="UP000053328">
    <property type="component" value="Unassembled WGS sequence"/>
</dbReference>
<evidence type="ECO:0000256" key="5">
    <source>
        <dbReference type="ARBA" id="ARBA00022490"/>
    </source>
</evidence>
<dbReference type="FunFam" id="1.20.58.1590:FF:000001">
    <property type="entry name" value="Tethering factor for nuclear proteasome STS1"/>
    <property type="match status" value="1"/>
</dbReference>
<protein>
    <recommendedName>
        <fullName evidence="3 9">Tethering factor for nuclear proteasome STS1</fullName>
    </recommendedName>
</protein>
<keyword evidence="4 9" id="KW-0813">Transport</keyword>
<comment type="subunit">
    <text evidence="2 9">Binds the proteasome.</text>
</comment>
<dbReference type="Pfam" id="PF08559">
    <property type="entry name" value="Cut8"/>
    <property type="match status" value="1"/>
</dbReference>
<reference evidence="11 12" key="1">
    <citation type="submission" date="2015-01" db="EMBL/GenBank/DDBJ databases">
        <title>The Genome Sequence of Exophiala spinifera CBS89968.</title>
        <authorList>
            <consortium name="The Broad Institute Genomics Platform"/>
            <person name="Cuomo C."/>
            <person name="de Hoog S."/>
            <person name="Gorbushina A."/>
            <person name="Stielow B."/>
            <person name="Teixiera M."/>
            <person name="Abouelleil A."/>
            <person name="Chapman S.B."/>
            <person name="Priest M."/>
            <person name="Young S.K."/>
            <person name="Wortman J."/>
            <person name="Nusbaum C."/>
            <person name="Birren B."/>
        </authorList>
    </citation>
    <scope>NUCLEOTIDE SEQUENCE [LARGE SCALE GENOMIC DNA]</scope>
    <source>
        <strain evidence="11 12">CBS 89968</strain>
    </source>
</reference>
<evidence type="ECO:0000256" key="4">
    <source>
        <dbReference type="ARBA" id="ARBA00022448"/>
    </source>
</evidence>
<gene>
    <name evidence="11" type="ORF">PV08_11984</name>
</gene>
<dbReference type="GO" id="GO:0070628">
    <property type="term" value="F:proteasome binding"/>
    <property type="evidence" value="ECO:0007669"/>
    <property type="project" value="TreeGrafter"/>
</dbReference>
<keyword evidence="7 9" id="KW-0539">Nucleus</keyword>
<feature type="region of interest" description="Disordered" evidence="10">
    <location>
        <begin position="1"/>
        <end position="73"/>
    </location>
</feature>
<evidence type="ECO:0000256" key="1">
    <source>
        <dbReference type="ARBA" id="ARBA00006199"/>
    </source>
</evidence>
<dbReference type="PANTHER" id="PTHR28032:SF1">
    <property type="entry name" value="FI02826P"/>
    <property type="match status" value="1"/>
</dbReference>
<evidence type="ECO:0000256" key="10">
    <source>
        <dbReference type="SAM" id="MobiDB-lite"/>
    </source>
</evidence>
<dbReference type="GO" id="GO:0071630">
    <property type="term" value="P:nuclear protein quality control by the ubiquitin-proteasome system"/>
    <property type="evidence" value="ECO:0007669"/>
    <property type="project" value="UniProtKB-UniRule"/>
</dbReference>
<evidence type="ECO:0000256" key="3">
    <source>
        <dbReference type="ARBA" id="ARBA00016204"/>
    </source>
</evidence>
<name>A0A0D2AT35_9EURO</name>
<evidence type="ECO:0000256" key="2">
    <source>
        <dbReference type="ARBA" id="ARBA00011464"/>
    </source>
</evidence>
<dbReference type="GO" id="GO:0031965">
    <property type="term" value="C:nuclear membrane"/>
    <property type="evidence" value="ECO:0007669"/>
    <property type="project" value="TreeGrafter"/>
</dbReference>
<dbReference type="Gene3D" id="1.20.58.1590">
    <property type="entry name" value="Tethering factor for nuclear proteasome Cut8/Sts1"/>
    <property type="match status" value="1"/>
</dbReference>
<dbReference type="GO" id="GO:0015031">
    <property type="term" value="P:protein transport"/>
    <property type="evidence" value="ECO:0007669"/>
    <property type="project" value="UniProtKB-UniRule"/>
</dbReference>
<dbReference type="AlphaFoldDB" id="A0A0D2AT35"/>
<keyword evidence="6 9" id="KW-0653">Protein transport</keyword>
<dbReference type="PANTHER" id="PTHR28032">
    <property type="entry name" value="FI02826P"/>
    <property type="match status" value="1"/>
</dbReference>